<evidence type="ECO:0000256" key="6">
    <source>
        <dbReference type="ARBA" id="ARBA00022801"/>
    </source>
</evidence>
<dbReference type="STRING" id="645274.SAMN04487901_10532"/>
<evidence type="ECO:0000313" key="15">
    <source>
        <dbReference type="Proteomes" id="UP000198779"/>
    </source>
</evidence>
<keyword evidence="7" id="KW-0106">Calcium</keyword>
<proteinExistence type="inferred from homology"/>
<comment type="cofactor">
    <cofactor evidence="2">
        <name>Ca(2+)</name>
        <dbReference type="ChEBI" id="CHEBI:29108"/>
    </cofactor>
</comment>
<feature type="signal peptide" evidence="11">
    <location>
        <begin position="1"/>
        <end position="19"/>
    </location>
</feature>
<dbReference type="InterPro" id="IPR036156">
    <property type="entry name" value="Beta-gal/glucu_dom_sf"/>
</dbReference>
<dbReference type="Gene3D" id="2.60.40.10">
    <property type="entry name" value="Immunoglobulins"/>
    <property type="match status" value="2"/>
</dbReference>
<dbReference type="SUPFAM" id="SSF74650">
    <property type="entry name" value="Galactose mutarotase-like"/>
    <property type="match status" value="1"/>
</dbReference>
<reference evidence="14 15" key="1">
    <citation type="submission" date="2016-10" db="EMBL/GenBank/DDBJ databases">
        <authorList>
            <person name="Varghese N."/>
            <person name="Submissions S."/>
        </authorList>
    </citation>
    <scope>NUCLEOTIDE SEQUENCE</scope>
    <source>
        <strain evidence="14">BP1-145</strain>
        <strain evidence="15">BP1-148</strain>
    </source>
</reference>
<keyword evidence="11" id="KW-0732">Signal</keyword>
<dbReference type="PANTHER" id="PTHR46323:SF2">
    <property type="entry name" value="BETA-GALACTOSIDASE"/>
    <property type="match status" value="1"/>
</dbReference>
<comment type="catalytic activity">
    <reaction evidence="1 10">
        <text>Hydrolysis of terminal non-reducing beta-D-galactose residues in beta-D-galactosides.</text>
        <dbReference type="EC" id="3.2.1.23"/>
    </reaction>
</comment>
<dbReference type="Proteomes" id="UP000198779">
    <property type="component" value="Unassembled WGS sequence"/>
</dbReference>
<evidence type="ECO:0000256" key="5">
    <source>
        <dbReference type="ARBA" id="ARBA00012756"/>
    </source>
</evidence>
<dbReference type="InterPro" id="IPR050347">
    <property type="entry name" value="Bact_Beta-galactosidase"/>
</dbReference>
<dbReference type="FunFam" id="2.60.40.10:FF:000680">
    <property type="entry name" value="Beta-galactosidase"/>
    <property type="match status" value="1"/>
</dbReference>
<dbReference type="InterPro" id="IPR008979">
    <property type="entry name" value="Galactose-bd-like_sf"/>
</dbReference>
<keyword evidence="15" id="KW-1185">Reference proteome</keyword>
<evidence type="ECO:0000313" key="13">
    <source>
        <dbReference type="EMBL" id="SDG52875.1"/>
    </source>
</evidence>
<evidence type="ECO:0000256" key="11">
    <source>
        <dbReference type="SAM" id="SignalP"/>
    </source>
</evidence>
<comment type="similarity">
    <text evidence="3 10">Belongs to the glycosyl hydrolase 2 family.</text>
</comment>
<feature type="domain" description="F5/8 type C" evidence="12">
    <location>
        <begin position="1113"/>
        <end position="1273"/>
    </location>
</feature>
<dbReference type="InterPro" id="IPR011013">
    <property type="entry name" value="Gal_mutarotase_sf_dom"/>
</dbReference>
<evidence type="ECO:0000256" key="4">
    <source>
        <dbReference type="ARBA" id="ARBA00011245"/>
    </source>
</evidence>
<organism evidence="14 16">
    <name type="scientific">Prevotella communis</name>
    <dbReference type="NCBI Taxonomy" id="2913614"/>
    <lineage>
        <taxon>Bacteria</taxon>
        <taxon>Pseudomonadati</taxon>
        <taxon>Bacteroidota</taxon>
        <taxon>Bacteroidia</taxon>
        <taxon>Bacteroidales</taxon>
        <taxon>Prevotellaceae</taxon>
        <taxon>Prevotella</taxon>
    </lineage>
</organism>
<gene>
    <name evidence="14" type="ORF">SAMN04487900_102196</name>
    <name evidence="13" type="ORF">SAMN04487901_10532</name>
</gene>
<dbReference type="InterPro" id="IPR014718">
    <property type="entry name" value="GH-type_carb-bd"/>
</dbReference>
<dbReference type="InterPro" id="IPR006104">
    <property type="entry name" value="Glyco_hydro_2_N"/>
</dbReference>
<keyword evidence="6 10" id="KW-0378">Hydrolase</keyword>
<dbReference type="EMBL" id="FNCQ01000005">
    <property type="protein sequence ID" value="SDG52875.1"/>
    <property type="molecule type" value="Genomic_DNA"/>
</dbReference>
<dbReference type="InterPro" id="IPR006101">
    <property type="entry name" value="Glyco_hydro_2"/>
</dbReference>
<evidence type="ECO:0000256" key="2">
    <source>
        <dbReference type="ARBA" id="ARBA00001913"/>
    </source>
</evidence>
<dbReference type="Gene3D" id="3.20.20.80">
    <property type="entry name" value="Glycosidases"/>
    <property type="match status" value="1"/>
</dbReference>
<dbReference type="SUPFAM" id="SSF49785">
    <property type="entry name" value="Galactose-binding domain-like"/>
    <property type="match status" value="2"/>
</dbReference>
<dbReference type="Pfam" id="PF02929">
    <property type="entry name" value="Bgal_small_N"/>
    <property type="match status" value="1"/>
</dbReference>
<dbReference type="Pfam" id="PF00754">
    <property type="entry name" value="F5_F8_type_C"/>
    <property type="match status" value="1"/>
</dbReference>
<dbReference type="PANTHER" id="PTHR46323">
    <property type="entry name" value="BETA-GALACTOSIDASE"/>
    <property type="match status" value="1"/>
</dbReference>
<name>A0A1H0DX43_9BACT</name>
<dbReference type="RefSeq" id="WP_091815997.1">
    <property type="nucleotide sequence ID" value="NZ_FNCQ01000005.1"/>
</dbReference>
<accession>A0A1G7UZ47</accession>
<accession>A0A1H0DX43</accession>
<dbReference type="InterPro" id="IPR006102">
    <property type="entry name" value="Ig-like_GH2"/>
</dbReference>
<evidence type="ECO:0000256" key="8">
    <source>
        <dbReference type="ARBA" id="ARBA00023295"/>
    </source>
</evidence>
<evidence type="ECO:0000259" key="12">
    <source>
        <dbReference type="PROSITE" id="PS50022"/>
    </source>
</evidence>
<dbReference type="InterPro" id="IPR017853">
    <property type="entry name" value="GH"/>
</dbReference>
<evidence type="ECO:0000256" key="10">
    <source>
        <dbReference type="RuleBase" id="RU361154"/>
    </source>
</evidence>
<dbReference type="SUPFAM" id="SSF51445">
    <property type="entry name" value="(Trans)glycosidases"/>
    <property type="match status" value="1"/>
</dbReference>
<dbReference type="OrthoDB" id="9801077at2"/>
<evidence type="ECO:0000256" key="1">
    <source>
        <dbReference type="ARBA" id="ARBA00001412"/>
    </source>
</evidence>
<evidence type="ECO:0000256" key="7">
    <source>
        <dbReference type="ARBA" id="ARBA00022837"/>
    </source>
</evidence>
<dbReference type="InterPro" id="IPR004199">
    <property type="entry name" value="B-gal_small/dom_5"/>
</dbReference>
<evidence type="ECO:0000313" key="14">
    <source>
        <dbReference type="EMBL" id="SDN74638.1"/>
    </source>
</evidence>
<dbReference type="InterPro" id="IPR013783">
    <property type="entry name" value="Ig-like_fold"/>
</dbReference>
<dbReference type="EC" id="3.2.1.23" evidence="5 10"/>
<dbReference type="SMART" id="SM01038">
    <property type="entry name" value="Bgal_small_N"/>
    <property type="match status" value="1"/>
</dbReference>
<dbReference type="InterPro" id="IPR032312">
    <property type="entry name" value="LacZ_4"/>
</dbReference>
<dbReference type="Pfam" id="PF16353">
    <property type="entry name" value="LacZ_4"/>
    <property type="match status" value="1"/>
</dbReference>
<reference evidence="13 16" key="2">
    <citation type="submission" date="2016-10" db="EMBL/GenBank/DDBJ databases">
        <authorList>
            <person name="de Groot N.N."/>
        </authorList>
    </citation>
    <scope>NUCLEOTIDE SEQUENCE [LARGE SCALE GENOMIC DNA]</scope>
    <source>
        <strain evidence="16">BP1-145</strain>
        <strain evidence="13">BP1-148</strain>
    </source>
</reference>
<dbReference type="GO" id="GO:0030246">
    <property type="term" value="F:carbohydrate binding"/>
    <property type="evidence" value="ECO:0007669"/>
    <property type="project" value="InterPro"/>
</dbReference>
<feature type="chain" id="PRO_5041052527" description="Beta-galactosidase" evidence="11">
    <location>
        <begin position="20"/>
        <end position="1320"/>
    </location>
</feature>
<dbReference type="PRINTS" id="PR00132">
    <property type="entry name" value="GLHYDRLASE2"/>
</dbReference>
<dbReference type="Pfam" id="PF02837">
    <property type="entry name" value="Glyco_hydro_2_N"/>
    <property type="match status" value="1"/>
</dbReference>
<dbReference type="GO" id="GO:0005990">
    <property type="term" value="P:lactose catabolic process"/>
    <property type="evidence" value="ECO:0007669"/>
    <property type="project" value="TreeGrafter"/>
</dbReference>
<evidence type="ECO:0000256" key="3">
    <source>
        <dbReference type="ARBA" id="ARBA00007401"/>
    </source>
</evidence>
<dbReference type="Gene3D" id="2.70.98.10">
    <property type="match status" value="1"/>
</dbReference>
<dbReference type="InterPro" id="IPR006103">
    <property type="entry name" value="Glyco_hydro_2_cat"/>
</dbReference>
<dbReference type="InterPro" id="IPR023230">
    <property type="entry name" value="Glyco_hydro_2_CS"/>
</dbReference>
<dbReference type="Pfam" id="PF02836">
    <property type="entry name" value="Glyco_hydro_2_C"/>
    <property type="match status" value="1"/>
</dbReference>
<comment type="subunit">
    <text evidence="4">Monomer.</text>
</comment>
<dbReference type="GO" id="GO:0009341">
    <property type="term" value="C:beta-galactosidase complex"/>
    <property type="evidence" value="ECO:0007669"/>
    <property type="project" value="InterPro"/>
</dbReference>
<protein>
    <recommendedName>
        <fullName evidence="5 10">Beta-galactosidase</fullName>
        <ecNumber evidence="5 10">3.2.1.23</ecNumber>
    </recommendedName>
    <alternativeName>
        <fullName evidence="9 10">Lactase</fullName>
    </alternativeName>
</protein>
<dbReference type="Gene3D" id="2.60.120.260">
    <property type="entry name" value="Galactose-binding domain-like"/>
    <property type="match status" value="2"/>
</dbReference>
<evidence type="ECO:0000313" key="16">
    <source>
        <dbReference type="Proteomes" id="UP000199134"/>
    </source>
</evidence>
<dbReference type="PROSITE" id="PS00719">
    <property type="entry name" value="GLYCOSYL_HYDROL_F2_1"/>
    <property type="match status" value="1"/>
</dbReference>
<dbReference type="SUPFAM" id="SSF49303">
    <property type="entry name" value="beta-Galactosidase/glucuronidase domain"/>
    <property type="match status" value="2"/>
</dbReference>
<dbReference type="Proteomes" id="UP000199134">
    <property type="component" value="Unassembled WGS sequence"/>
</dbReference>
<dbReference type="EMBL" id="FNIW01000002">
    <property type="protein sequence ID" value="SDN74638.1"/>
    <property type="molecule type" value="Genomic_DNA"/>
</dbReference>
<evidence type="ECO:0000256" key="9">
    <source>
        <dbReference type="ARBA" id="ARBA00032230"/>
    </source>
</evidence>
<keyword evidence="8 10" id="KW-0326">Glycosidase</keyword>
<sequence length="1320" mass="147327">MRKIVYLCGLILTVLTANAQTGKEWDDPLKTSVNRETAHTISIPVASEADINQNDISKSPYYQSLNGTWKFQWVAKPTSAKEEWCAKDFNDASWTDIDVPSSWQVWGLNHGKSWDKPLYCNVAYPFSFDETTFSIMKERPSWFTYNSNMPNPVGTYRRTFTVPAEWQGRDIYVRFNSVGHGYYLWINGQRIGYSEDSYLPSEFNITPYLTEGENTIALQVYRFTSGSFLECQDYWRLTGIHRSCFLWAAPKSQIRDYFFTTDLDNNYTNAKANVKLTLSGENAGMTVEAKIMDGSSVVASQTSNLKSQATDVSLDMDVTNPRKWSAEEPNLYDLVLTLKDAGGKVVDIRGGKVGFREVTIASNGSLLINGKRMVFHGVNRHDFSPVNGRAITPEEIEQDILCMKRLNINAIRTSHYPNDPVFYDLCDKYGMYVLAEADVECHANQSLSSNTKFKNAMVERSQNHVRWMRNHVCIFMWSFGNESGNGNNFASVQTAIKALDKTRPTHYEGGSDYADVSSTMYGSYETIEWIGSSRQRETNPKPHIQCENSHSMGNSMGNVREMFDLYEKYPCLTGEFIWDFKDQGLLTKSSTGKEYWAYGGDFGDNPNDGNFCINGLVHPDLSYTAKTYNTKKIYQPLEWAAVSGKTNVFRMKNKLAFLPSTTYDVSYSVMDEEGNILGSGSISDEVVAGKTKDITIDLSALSELSSDKEAFIYFCAKQRTQTAWADAGYVVAEEKLPVKTATKPMKDLTFANEEALTLDETSTAVTITGAHFKATFTKSKGTLTGYTLDGVTMLSKPLYLSAFRLPTDNDGSKKGTWDGMNLPKLSSTAKSTSTTVTKAEDGKTITVSMKSTYGSGANTFDVSLDFIVCADGTIMTNSFIRPANTGAILPKLGFKLEMPKEMEQISWFGRGPWDSYRDRKEACLPAIYQSTVSDQYEEYILPQEHGTKQEVRWLSVTNEDGKGLLFAAPDQMAASAVHFRPEDNYTNSNTRKKHTYEFVKCATTVVNLDAATRGLGNNSCGPDVMAKYELKAANTAFRFFIIPLTAGVKAAEAARVDMPVCQPVSCERLSTGRIKMTTPTKNATIYYSIDGGEYQKYTTTLLHNDACKVTAYCTAEGLMDSPKMDYTFPFYINKSSWTLVSADSYQGGNEPKLAFDNNTGTFWHTAWGSNEPQCPHTIVVDMKKIYKVTAFTYLARQDGNSNGMVKAYEVYLSLDKTTWTKVASGEFKNTTAQQTAKLTTSTAGRYLKFVAKSEINGKAWTSAAEIGIEAEADITGINTVTDKPLANNTGYYDLQGRHYTGEFQSLPSGIYINKGKKVKK</sequence>
<dbReference type="InterPro" id="IPR000421">
    <property type="entry name" value="FA58C"/>
</dbReference>
<dbReference type="Pfam" id="PF00703">
    <property type="entry name" value="Glyco_hydro_2"/>
    <property type="match status" value="1"/>
</dbReference>
<dbReference type="GO" id="GO:0004565">
    <property type="term" value="F:beta-galactosidase activity"/>
    <property type="evidence" value="ECO:0007669"/>
    <property type="project" value="UniProtKB-EC"/>
</dbReference>
<dbReference type="PROSITE" id="PS50022">
    <property type="entry name" value="FA58C_3"/>
    <property type="match status" value="1"/>
</dbReference>